<evidence type="ECO:0000259" key="1">
    <source>
        <dbReference type="Pfam" id="PF12697"/>
    </source>
</evidence>
<dbReference type="SUPFAM" id="SSF53474">
    <property type="entry name" value="alpha/beta-Hydrolases"/>
    <property type="match status" value="1"/>
</dbReference>
<name>A0A1H9RVH8_9PSEU</name>
<dbReference type="PANTHER" id="PTHR43433">
    <property type="entry name" value="HYDROLASE, ALPHA/BETA FOLD FAMILY PROTEIN"/>
    <property type="match status" value="1"/>
</dbReference>
<dbReference type="RefSeq" id="WP_090066710.1">
    <property type="nucleotide sequence ID" value="NZ_FOFT01000006.1"/>
</dbReference>
<keyword evidence="3" id="KW-1185">Reference proteome</keyword>
<dbReference type="InterPro" id="IPR050471">
    <property type="entry name" value="AB_hydrolase"/>
</dbReference>
<sequence>MTRFTTSADGTEVAYSITGSGPALIIVDGAMCHRMFGPTTELASVLDKNFTVHTYDRRGRGETGDGATPWSLEREVEDIDAVIKEAGGSAFVFGVSSGAVLALEAASRLPGISRLAIYEVPFVVDDTYKPRPADIVRQMNDMLARGDRSGMLTTFMKMVGVPGFGLAIMKLTPMWKKLKPVAHTLPWDLMILGDDGRGSKLPTDRWNVKVPTLAMDGGKSPEYLRNAMKNVSEVLGADAEHRTLPGQTHMYKPSVMAPELVEFFSRAQRTAGPIA</sequence>
<evidence type="ECO:0000313" key="3">
    <source>
        <dbReference type="Proteomes" id="UP000199028"/>
    </source>
</evidence>
<dbReference type="InterPro" id="IPR000073">
    <property type="entry name" value="AB_hydrolase_1"/>
</dbReference>
<proteinExistence type="predicted"/>
<gene>
    <name evidence="2" type="ORF">SAMN05216195_106408</name>
</gene>
<evidence type="ECO:0000313" key="2">
    <source>
        <dbReference type="EMBL" id="SER76614.1"/>
    </source>
</evidence>
<feature type="domain" description="AB hydrolase-1" evidence="1">
    <location>
        <begin position="34"/>
        <end position="180"/>
    </location>
</feature>
<protein>
    <submittedName>
        <fullName evidence="2">Pimeloyl-ACP methyl ester carboxylesterase</fullName>
    </submittedName>
</protein>
<accession>A0A1H9RVH8</accession>
<dbReference type="Pfam" id="PF12697">
    <property type="entry name" value="Abhydrolase_6"/>
    <property type="match status" value="1"/>
</dbReference>
<dbReference type="AlphaFoldDB" id="A0A1H9RVH8"/>
<dbReference type="Proteomes" id="UP000199028">
    <property type="component" value="Unassembled WGS sequence"/>
</dbReference>
<dbReference type="InterPro" id="IPR029058">
    <property type="entry name" value="AB_hydrolase_fold"/>
</dbReference>
<reference evidence="3" key="1">
    <citation type="submission" date="2016-10" db="EMBL/GenBank/DDBJ databases">
        <authorList>
            <person name="Varghese N."/>
            <person name="Submissions S."/>
        </authorList>
    </citation>
    <scope>NUCLEOTIDE SEQUENCE [LARGE SCALE GENOMIC DNA]</scope>
    <source>
        <strain evidence="3">CGMCC 4.578</strain>
    </source>
</reference>
<dbReference type="EMBL" id="FOFT01000006">
    <property type="protein sequence ID" value="SER76614.1"/>
    <property type="molecule type" value="Genomic_DNA"/>
</dbReference>
<organism evidence="2 3">
    <name type="scientific">Lentzea flaviverrucosa</name>
    <dbReference type="NCBI Taxonomy" id="200379"/>
    <lineage>
        <taxon>Bacteria</taxon>
        <taxon>Bacillati</taxon>
        <taxon>Actinomycetota</taxon>
        <taxon>Actinomycetes</taxon>
        <taxon>Pseudonocardiales</taxon>
        <taxon>Pseudonocardiaceae</taxon>
        <taxon>Lentzea</taxon>
    </lineage>
</organism>
<dbReference type="GO" id="GO:0003824">
    <property type="term" value="F:catalytic activity"/>
    <property type="evidence" value="ECO:0007669"/>
    <property type="project" value="UniProtKB-ARBA"/>
</dbReference>
<dbReference type="PANTHER" id="PTHR43433:SF5">
    <property type="entry name" value="AB HYDROLASE-1 DOMAIN-CONTAINING PROTEIN"/>
    <property type="match status" value="1"/>
</dbReference>
<dbReference type="Gene3D" id="3.40.50.1820">
    <property type="entry name" value="alpha/beta hydrolase"/>
    <property type="match status" value="1"/>
</dbReference>
<dbReference type="OrthoDB" id="63519at2"/>